<dbReference type="GeneID" id="57043108"/>
<protein>
    <submittedName>
        <fullName evidence="1">Uncharacterized protein</fullName>
    </submittedName>
</protein>
<dbReference type="Proteomes" id="UP000269226">
    <property type="component" value="Chromosome"/>
</dbReference>
<evidence type="ECO:0000313" key="2">
    <source>
        <dbReference type="Proteomes" id="UP000269226"/>
    </source>
</evidence>
<accession>A0A2Z5Y1J0</accession>
<organism evidence="1 2">
    <name type="scientific">Melissococcus plutonius</name>
    <dbReference type="NCBI Taxonomy" id="33970"/>
    <lineage>
        <taxon>Bacteria</taxon>
        <taxon>Bacillati</taxon>
        <taxon>Bacillota</taxon>
        <taxon>Bacilli</taxon>
        <taxon>Lactobacillales</taxon>
        <taxon>Enterococcaceae</taxon>
        <taxon>Melissococcus</taxon>
    </lineage>
</organism>
<dbReference type="AlphaFoldDB" id="A0A2Z5Y1J0"/>
<evidence type="ECO:0000313" key="1">
    <source>
        <dbReference type="EMBL" id="BBC60686.1"/>
    </source>
</evidence>
<dbReference type="RefSeq" id="WP_015694711.1">
    <property type="nucleotide sequence ID" value="NZ_AP018492.1"/>
</dbReference>
<reference evidence="1 2" key="1">
    <citation type="submission" date="2018-01" db="EMBL/GenBank/DDBJ databases">
        <title>Whole genome sequence of Melissococcus plutonius DAT561.</title>
        <authorList>
            <person name="Okumura K."/>
            <person name="Takamatsu D."/>
            <person name="Okura M."/>
        </authorList>
    </citation>
    <scope>NUCLEOTIDE SEQUENCE [LARGE SCALE GENOMIC DNA]</scope>
    <source>
        <strain evidence="1 2">DAT561</strain>
    </source>
</reference>
<dbReference type="EMBL" id="AP018492">
    <property type="protein sequence ID" value="BBC60686.1"/>
    <property type="molecule type" value="Genomic_DNA"/>
</dbReference>
<name>A0A2Z5Y1J0_9ENTE</name>
<proteinExistence type="predicted"/>
<gene>
    <name evidence="1" type="ORF">DAT561_0551</name>
</gene>
<sequence length="80" mass="8575">MTDIVKIKQDGVQIYPQSHWKAIIGAPESVKGEKGEKGDPGINATTTEVATTIANGLMAKEDKVKLDELPNITLEKVGTI</sequence>